<dbReference type="InterPro" id="IPR010824">
    <property type="entry name" value="DUF1425"/>
</dbReference>
<evidence type="ECO:0000313" key="3">
    <source>
        <dbReference type="Proteomes" id="UP000319342"/>
    </source>
</evidence>
<gene>
    <name evidence="2" type="ORF">Pla163_32090</name>
</gene>
<sequence precursor="true">MLHVKRIALAAPALLLMSVACSLGCRSGFESGVTPIGDPGRTTQVTTGDTWIRSKVEIRNVRGQRRQDQRLDVQFELYNAWHNPMSLRYSVTWFDARGMLISTSDVYKEAEILGEQSLLVNVTGPNDRATNWQVDLQPLAER</sequence>
<keyword evidence="1" id="KW-0732">Signal</keyword>
<dbReference type="InterPro" id="IPR038483">
    <property type="entry name" value="YcfL-like_sf"/>
</dbReference>
<dbReference type="EMBL" id="CP036290">
    <property type="protein sequence ID" value="QDU86060.1"/>
    <property type="molecule type" value="Genomic_DNA"/>
</dbReference>
<dbReference type="PROSITE" id="PS51257">
    <property type="entry name" value="PROKAR_LIPOPROTEIN"/>
    <property type="match status" value="1"/>
</dbReference>
<evidence type="ECO:0000256" key="1">
    <source>
        <dbReference type="SAM" id="SignalP"/>
    </source>
</evidence>
<feature type="chain" id="PRO_5021902784" description="DUF1425 domain-containing protein" evidence="1">
    <location>
        <begin position="23"/>
        <end position="142"/>
    </location>
</feature>
<dbReference type="OrthoDB" id="285635at2"/>
<dbReference type="Proteomes" id="UP000319342">
    <property type="component" value="Chromosome"/>
</dbReference>
<accession>A0A518D3L1</accession>
<keyword evidence="3" id="KW-1185">Reference proteome</keyword>
<organism evidence="2 3">
    <name type="scientific">Rohdeia mirabilis</name>
    <dbReference type="NCBI Taxonomy" id="2528008"/>
    <lineage>
        <taxon>Bacteria</taxon>
        <taxon>Pseudomonadati</taxon>
        <taxon>Planctomycetota</taxon>
        <taxon>Planctomycetia</taxon>
        <taxon>Planctomycetia incertae sedis</taxon>
        <taxon>Rohdeia</taxon>
    </lineage>
</organism>
<reference evidence="2 3" key="1">
    <citation type="submission" date="2019-02" db="EMBL/GenBank/DDBJ databases">
        <title>Deep-cultivation of Planctomycetes and their phenomic and genomic characterization uncovers novel biology.</title>
        <authorList>
            <person name="Wiegand S."/>
            <person name="Jogler M."/>
            <person name="Boedeker C."/>
            <person name="Pinto D."/>
            <person name="Vollmers J."/>
            <person name="Rivas-Marin E."/>
            <person name="Kohn T."/>
            <person name="Peeters S.H."/>
            <person name="Heuer A."/>
            <person name="Rast P."/>
            <person name="Oberbeckmann S."/>
            <person name="Bunk B."/>
            <person name="Jeske O."/>
            <person name="Meyerdierks A."/>
            <person name="Storesund J.E."/>
            <person name="Kallscheuer N."/>
            <person name="Luecker S."/>
            <person name="Lage O.M."/>
            <person name="Pohl T."/>
            <person name="Merkel B.J."/>
            <person name="Hornburger P."/>
            <person name="Mueller R.-W."/>
            <person name="Bruemmer F."/>
            <person name="Labrenz M."/>
            <person name="Spormann A.M."/>
            <person name="Op den Camp H."/>
            <person name="Overmann J."/>
            <person name="Amann R."/>
            <person name="Jetten M.S.M."/>
            <person name="Mascher T."/>
            <person name="Medema M.H."/>
            <person name="Devos D.P."/>
            <person name="Kaster A.-K."/>
            <person name="Ovreas L."/>
            <person name="Rohde M."/>
            <person name="Galperin M.Y."/>
            <person name="Jogler C."/>
        </authorList>
    </citation>
    <scope>NUCLEOTIDE SEQUENCE [LARGE SCALE GENOMIC DNA]</scope>
    <source>
        <strain evidence="2 3">Pla163</strain>
    </source>
</reference>
<proteinExistence type="predicted"/>
<feature type="signal peptide" evidence="1">
    <location>
        <begin position="1"/>
        <end position="22"/>
    </location>
</feature>
<dbReference type="AlphaFoldDB" id="A0A518D3L1"/>
<dbReference type="Gene3D" id="2.60.40.3230">
    <property type="match status" value="1"/>
</dbReference>
<evidence type="ECO:0008006" key="4">
    <source>
        <dbReference type="Google" id="ProtNLM"/>
    </source>
</evidence>
<protein>
    <recommendedName>
        <fullName evidence="4">DUF1425 domain-containing protein</fullName>
    </recommendedName>
</protein>
<name>A0A518D3L1_9BACT</name>
<evidence type="ECO:0000313" key="2">
    <source>
        <dbReference type="EMBL" id="QDU86060.1"/>
    </source>
</evidence>
<dbReference type="Pfam" id="PF07233">
    <property type="entry name" value="DUF1425"/>
    <property type="match status" value="1"/>
</dbReference>